<reference evidence="2" key="1">
    <citation type="submission" date="2021-01" db="EMBL/GenBank/DDBJ databases">
        <title>Whole genome shotgun sequence of Cellulomonas pakistanensis NBRC 110800.</title>
        <authorList>
            <person name="Komaki H."/>
            <person name="Tamura T."/>
        </authorList>
    </citation>
    <scope>NUCLEOTIDE SEQUENCE</scope>
    <source>
        <strain evidence="2">NBRC 110800</strain>
    </source>
</reference>
<keyword evidence="3" id="KW-1185">Reference proteome</keyword>
<protein>
    <submittedName>
        <fullName evidence="2">Uncharacterized protein</fullName>
    </submittedName>
</protein>
<dbReference type="Proteomes" id="UP000642125">
    <property type="component" value="Unassembled WGS sequence"/>
</dbReference>
<organism evidence="2 3">
    <name type="scientific">Cellulomonas pakistanensis</name>
    <dbReference type="NCBI Taxonomy" id="992287"/>
    <lineage>
        <taxon>Bacteria</taxon>
        <taxon>Bacillati</taxon>
        <taxon>Actinomycetota</taxon>
        <taxon>Actinomycetes</taxon>
        <taxon>Micrococcales</taxon>
        <taxon>Cellulomonadaceae</taxon>
        <taxon>Cellulomonas</taxon>
    </lineage>
</organism>
<dbReference type="AlphaFoldDB" id="A0A919PD18"/>
<accession>A0A919PD18</accession>
<evidence type="ECO:0000313" key="3">
    <source>
        <dbReference type="Proteomes" id="UP000642125"/>
    </source>
</evidence>
<evidence type="ECO:0000256" key="1">
    <source>
        <dbReference type="SAM" id="MobiDB-lite"/>
    </source>
</evidence>
<comment type="caution">
    <text evidence="2">The sequence shown here is derived from an EMBL/GenBank/DDBJ whole genome shotgun (WGS) entry which is preliminary data.</text>
</comment>
<evidence type="ECO:0000313" key="2">
    <source>
        <dbReference type="EMBL" id="GIG37933.1"/>
    </source>
</evidence>
<gene>
    <name evidence="2" type="ORF">Cpa01nite_33140</name>
</gene>
<dbReference type="EMBL" id="BONO01000032">
    <property type="protein sequence ID" value="GIG37933.1"/>
    <property type="molecule type" value="Genomic_DNA"/>
</dbReference>
<name>A0A919PD18_9CELL</name>
<sequence length="122" mass="13151">MSANPQPRPSATTLPETIEQARTWERVKNHALAFGICHACAAQLAWGHQLGFAETTRPPCDSCLAVVAQLPLQKLNGWRSVSGRAVRASAWRINPSGEDPSEYPRPDSADVRGPQPSPRAGA</sequence>
<feature type="region of interest" description="Disordered" evidence="1">
    <location>
        <begin position="89"/>
        <end position="122"/>
    </location>
</feature>
<proteinExistence type="predicted"/>